<dbReference type="EMBL" id="BAAABL010000060">
    <property type="protein sequence ID" value="GAA0306659.1"/>
    <property type="molecule type" value="Genomic_DNA"/>
</dbReference>
<evidence type="ECO:0000256" key="1">
    <source>
        <dbReference type="ARBA" id="ARBA00004286"/>
    </source>
</evidence>
<evidence type="ECO:0000256" key="3">
    <source>
        <dbReference type="ARBA" id="ARBA00008264"/>
    </source>
</evidence>
<keyword evidence="5" id="KW-0963">Cytoplasm</keyword>
<comment type="caution">
    <text evidence="8">The sequence shown here is derived from an EMBL/GenBank/DDBJ whole genome shotgun (WGS) entry which is preliminary data.</text>
</comment>
<name>A0AAV3SAF8_9EURY</name>
<evidence type="ECO:0000313" key="9">
    <source>
        <dbReference type="Proteomes" id="UP001500837"/>
    </source>
</evidence>
<dbReference type="SUPFAM" id="SSF47113">
    <property type="entry name" value="Histone-fold"/>
    <property type="match status" value="2"/>
</dbReference>
<dbReference type="CDD" id="cd22909">
    <property type="entry name" value="HFD_archaea_histone-like"/>
    <property type="match status" value="2"/>
</dbReference>
<keyword evidence="4" id="KW-0158">Chromosome</keyword>
<dbReference type="GO" id="GO:0005694">
    <property type="term" value="C:chromosome"/>
    <property type="evidence" value="ECO:0007669"/>
    <property type="project" value="UniProtKB-SubCell"/>
</dbReference>
<evidence type="ECO:0000259" key="7">
    <source>
        <dbReference type="Pfam" id="PF00808"/>
    </source>
</evidence>
<evidence type="ECO:0000256" key="4">
    <source>
        <dbReference type="ARBA" id="ARBA00022454"/>
    </source>
</evidence>
<accession>A0AAV3SAF8</accession>
<evidence type="ECO:0000256" key="5">
    <source>
        <dbReference type="ARBA" id="ARBA00022490"/>
    </source>
</evidence>
<keyword evidence="6" id="KW-0238">DNA-binding</keyword>
<dbReference type="AlphaFoldDB" id="A0AAV3SAF8"/>
<dbReference type="PANTHER" id="PTHR47828">
    <property type="entry name" value="ARCHAEAL HISTONE A"/>
    <property type="match status" value="1"/>
</dbReference>
<feature type="domain" description="Transcription factor CBF/NF-Y/archaeal histone" evidence="7">
    <location>
        <begin position="40"/>
        <end position="98"/>
    </location>
</feature>
<organism evidence="8 9">
    <name type="scientific">Halarchaeum salinum</name>
    <dbReference type="NCBI Taxonomy" id="489912"/>
    <lineage>
        <taxon>Archaea</taxon>
        <taxon>Methanobacteriati</taxon>
        <taxon>Methanobacteriota</taxon>
        <taxon>Stenosarchaea group</taxon>
        <taxon>Halobacteria</taxon>
        <taxon>Halobacteriales</taxon>
        <taxon>Halobacteriaceae</taxon>
    </lineage>
</organism>
<dbReference type="InterPro" id="IPR003958">
    <property type="entry name" value="CBFA_NFYB_domain"/>
</dbReference>
<dbReference type="Pfam" id="PF00808">
    <property type="entry name" value="CBFD_NFYB_HMF"/>
    <property type="match status" value="2"/>
</dbReference>
<protein>
    <submittedName>
        <fullName evidence="8">Histone family protein</fullName>
    </submittedName>
</protein>
<dbReference type="InterPro" id="IPR050947">
    <property type="entry name" value="Archaeal_histone_HMF"/>
</dbReference>
<dbReference type="InterPro" id="IPR009072">
    <property type="entry name" value="Histone-fold"/>
</dbReference>
<evidence type="ECO:0000256" key="2">
    <source>
        <dbReference type="ARBA" id="ARBA00004496"/>
    </source>
</evidence>
<dbReference type="GO" id="GO:0005737">
    <property type="term" value="C:cytoplasm"/>
    <property type="evidence" value="ECO:0007669"/>
    <property type="project" value="UniProtKB-SubCell"/>
</dbReference>
<evidence type="ECO:0000313" key="8">
    <source>
        <dbReference type="EMBL" id="GAA0306659.1"/>
    </source>
</evidence>
<gene>
    <name evidence="8" type="ORF">GCM10009066_20560</name>
</gene>
<reference evidence="8 9" key="1">
    <citation type="journal article" date="2019" name="Int. J. Syst. Evol. Microbiol.">
        <title>The Global Catalogue of Microorganisms (GCM) 10K type strain sequencing project: providing services to taxonomists for standard genome sequencing and annotation.</title>
        <authorList>
            <consortium name="The Broad Institute Genomics Platform"/>
            <consortium name="The Broad Institute Genome Sequencing Center for Infectious Disease"/>
            <person name="Wu L."/>
            <person name="Ma J."/>
        </authorList>
    </citation>
    <scope>NUCLEOTIDE SEQUENCE [LARGE SCALE GENOMIC DNA]</scope>
    <source>
        <strain evidence="8 9">JCM 16330</strain>
    </source>
</reference>
<dbReference type="NCBIfam" id="NF043032">
    <property type="entry name" value="archaea_histone"/>
    <property type="match status" value="1"/>
</dbReference>
<dbReference type="GO" id="GO:0003677">
    <property type="term" value="F:DNA binding"/>
    <property type="evidence" value="ECO:0007669"/>
    <property type="project" value="UniProtKB-KW"/>
</dbReference>
<proteinExistence type="inferred from homology"/>
<comment type="subcellular location">
    <subcellularLocation>
        <location evidence="1">Chromosome</location>
    </subcellularLocation>
    <subcellularLocation>
        <location evidence="2">Cytoplasm</location>
    </subcellularLocation>
</comment>
<dbReference type="InterPro" id="IPR050004">
    <property type="entry name" value="HmfB-like"/>
</dbReference>
<dbReference type="PANTHER" id="PTHR47828:SF1">
    <property type="entry name" value="ARCHAEAL HISTONE A"/>
    <property type="match status" value="1"/>
</dbReference>
<dbReference type="Proteomes" id="UP001500837">
    <property type="component" value="Unassembled WGS sequence"/>
</dbReference>
<dbReference type="Gene3D" id="1.10.20.10">
    <property type="entry name" value="Histone, subunit A"/>
    <property type="match status" value="2"/>
</dbReference>
<comment type="similarity">
    <text evidence="3">Belongs to the archaeal histone HMF family.</text>
</comment>
<keyword evidence="9" id="KW-1185">Reference proteome</keyword>
<sequence length="181" mass="19612">MAYQGRRTAIPKCVVAVGVARPGTENVKGRTRTFHGMSVELPFAPVDTVIRREAGDLRVSADAAEELARRIQRRGADLAREAAEHATDAGRKTLMVDDFGFDATDTPTRGDLTLPVAPVDRIARLDIPDEYRVSADARVALAAHLEAFADDAAEGAATLARHAGRRTVQAEDVETYFELVE</sequence>
<evidence type="ECO:0000256" key="6">
    <source>
        <dbReference type="ARBA" id="ARBA00023125"/>
    </source>
</evidence>
<dbReference type="GO" id="GO:0046982">
    <property type="term" value="F:protein heterodimerization activity"/>
    <property type="evidence" value="ECO:0007669"/>
    <property type="project" value="InterPro"/>
</dbReference>
<feature type="domain" description="Transcription factor CBF/NF-Y/archaeal histone" evidence="7">
    <location>
        <begin position="113"/>
        <end position="174"/>
    </location>
</feature>